<dbReference type="PANTHER" id="PTHR43180">
    <property type="entry name" value="3-OXOACYL-(ACYL-CARRIER-PROTEIN) REDUCTASE (AFU_ORTHOLOGUE AFUA_6G11210)"/>
    <property type="match status" value="1"/>
</dbReference>
<keyword evidence="2" id="KW-0560">Oxidoreductase</keyword>
<dbReference type="InterPro" id="IPR020904">
    <property type="entry name" value="Sc_DH/Rdtase_CS"/>
</dbReference>
<organism evidence="3 4">
    <name type="scientific">Propioniferax innocua</name>
    <dbReference type="NCBI Taxonomy" id="1753"/>
    <lineage>
        <taxon>Bacteria</taxon>
        <taxon>Bacillati</taxon>
        <taxon>Actinomycetota</taxon>
        <taxon>Actinomycetes</taxon>
        <taxon>Propionibacteriales</taxon>
        <taxon>Propionibacteriaceae</taxon>
        <taxon>Propioniferax</taxon>
    </lineage>
</organism>
<sequence length="271" mass="28145">MAWLEEQIVALTGGGSGLGRALVDTLVEEGARVVVLEHSKEKAAALGEAVDPDRVKVVTGDASCFVDNQAAVDLAVQTWGRLDSFIANAGIWDFGRRIDQMGPEDLEAGFDAIYRVNVKAPLLGVKAALEPLRESRGSVIVTLSNAALYPGGGGSLYVSSKHAGVGLVKQLAYELAPDVRVNAVAPAGMVSDLRGPAEMGLAKTSVTSFDMAGAVARSSALRRCPEAADYTGAFVLLASRRYGITTSGSVLDVANAKGLIGRVADDLLSDS</sequence>
<proteinExistence type="inferred from homology"/>
<evidence type="ECO:0000313" key="4">
    <source>
        <dbReference type="Proteomes" id="UP000316196"/>
    </source>
</evidence>
<dbReference type="PANTHER" id="PTHR43180:SF66">
    <property type="entry name" value="SHORT-CHAIN DEHYDROGENASE_REDUCTASE FAMILY PROTEIN"/>
    <property type="match status" value="1"/>
</dbReference>
<evidence type="ECO:0000256" key="1">
    <source>
        <dbReference type="ARBA" id="ARBA00006484"/>
    </source>
</evidence>
<dbReference type="PRINTS" id="PR00081">
    <property type="entry name" value="GDHRDH"/>
</dbReference>
<dbReference type="EMBL" id="VFOR01000001">
    <property type="protein sequence ID" value="TQL63313.1"/>
    <property type="molecule type" value="Genomic_DNA"/>
</dbReference>
<gene>
    <name evidence="3" type="ORF">FB460_1115</name>
</gene>
<evidence type="ECO:0000256" key="2">
    <source>
        <dbReference type="ARBA" id="ARBA00023002"/>
    </source>
</evidence>
<dbReference type="Pfam" id="PF00106">
    <property type="entry name" value="adh_short"/>
    <property type="match status" value="1"/>
</dbReference>
<evidence type="ECO:0000313" key="3">
    <source>
        <dbReference type="EMBL" id="TQL63313.1"/>
    </source>
</evidence>
<comment type="similarity">
    <text evidence="1">Belongs to the short-chain dehydrogenases/reductases (SDR) family.</text>
</comment>
<comment type="caution">
    <text evidence="3">The sequence shown here is derived from an EMBL/GenBank/DDBJ whole genome shotgun (WGS) entry which is preliminary data.</text>
</comment>
<dbReference type="InterPro" id="IPR036291">
    <property type="entry name" value="NAD(P)-bd_dom_sf"/>
</dbReference>
<keyword evidence="4" id="KW-1185">Reference proteome</keyword>
<dbReference type="PROSITE" id="PS00061">
    <property type="entry name" value="ADH_SHORT"/>
    <property type="match status" value="1"/>
</dbReference>
<name>A0A542ZSI2_9ACTN</name>
<accession>A0A542ZSI2</accession>
<dbReference type="AlphaFoldDB" id="A0A542ZSI2"/>
<dbReference type="OrthoDB" id="9803333at2"/>
<dbReference type="Proteomes" id="UP000316196">
    <property type="component" value="Unassembled WGS sequence"/>
</dbReference>
<dbReference type="InterPro" id="IPR002347">
    <property type="entry name" value="SDR_fam"/>
</dbReference>
<reference evidence="3 4" key="1">
    <citation type="submission" date="2019-06" db="EMBL/GenBank/DDBJ databases">
        <title>Sequencing the genomes of 1000 actinobacteria strains.</title>
        <authorList>
            <person name="Klenk H.-P."/>
        </authorList>
    </citation>
    <scope>NUCLEOTIDE SEQUENCE [LARGE SCALE GENOMIC DNA]</scope>
    <source>
        <strain evidence="3 4">DSM 8251</strain>
    </source>
</reference>
<dbReference type="SUPFAM" id="SSF51735">
    <property type="entry name" value="NAD(P)-binding Rossmann-fold domains"/>
    <property type="match status" value="1"/>
</dbReference>
<dbReference type="Gene3D" id="3.40.50.720">
    <property type="entry name" value="NAD(P)-binding Rossmann-like Domain"/>
    <property type="match status" value="1"/>
</dbReference>
<dbReference type="RefSeq" id="WP_142093051.1">
    <property type="nucleotide sequence ID" value="NZ_BAAAMD010000001.1"/>
</dbReference>
<protein>
    <submittedName>
        <fullName evidence="3">2,3-dihydroxy-2,3-dihydrophenylpropionate dehydrogenase/cis-2,3-dihydrobiphenyl-2,3-diol dehydrogenase</fullName>
    </submittedName>
</protein>
<dbReference type="GO" id="GO:0016491">
    <property type="term" value="F:oxidoreductase activity"/>
    <property type="evidence" value="ECO:0007669"/>
    <property type="project" value="UniProtKB-KW"/>
</dbReference>